<comment type="caution">
    <text evidence="1">The sequence shown here is derived from an EMBL/GenBank/DDBJ whole genome shotgun (WGS) entry which is preliminary data.</text>
</comment>
<reference evidence="1 2" key="1">
    <citation type="submission" date="2023-05" db="EMBL/GenBank/DDBJ databases">
        <title>Streptantibioticus silvisoli sp. nov., acidotolerant actinomycetes 1 from pine litter.</title>
        <authorList>
            <person name="Swiecimska M."/>
            <person name="Golinska P."/>
            <person name="Sangal V."/>
            <person name="Wachnowicz B."/>
            <person name="Goodfellow M."/>
        </authorList>
    </citation>
    <scope>NUCLEOTIDE SEQUENCE [LARGE SCALE GENOMIC DNA]</scope>
    <source>
        <strain evidence="1 2">DSM 42109</strain>
    </source>
</reference>
<keyword evidence="2" id="KW-1185">Reference proteome</keyword>
<proteinExistence type="predicted"/>
<protein>
    <submittedName>
        <fullName evidence="1">Uncharacterized protein</fullName>
    </submittedName>
</protein>
<dbReference type="EMBL" id="JANCPR020000006">
    <property type="protein sequence ID" value="MDJ1131766.1"/>
    <property type="molecule type" value="Genomic_DNA"/>
</dbReference>
<dbReference type="RefSeq" id="WP_274044513.1">
    <property type="nucleotide sequence ID" value="NZ_JANCPR020000006.1"/>
</dbReference>
<gene>
    <name evidence="1" type="ORF">NMN56_007305</name>
</gene>
<organism evidence="1 2">
    <name type="scientific">Streptomyces iconiensis</name>
    <dbReference type="NCBI Taxonomy" id="1384038"/>
    <lineage>
        <taxon>Bacteria</taxon>
        <taxon>Bacillati</taxon>
        <taxon>Actinomycetota</taxon>
        <taxon>Actinomycetes</taxon>
        <taxon>Kitasatosporales</taxon>
        <taxon>Streptomycetaceae</taxon>
        <taxon>Streptomyces</taxon>
    </lineage>
</organism>
<sequence>MKPERSNLVAGPADTITAIATNYRCGHCNSETELHDDGGMPSIRIHHDDQCPVLTGTLSALPDTLRAMVPDTFRPAR</sequence>
<dbReference type="Proteomes" id="UP001214441">
    <property type="component" value="Unassembled WGS sequence"/>
</dbReference>
<accession>A0ABT6ZRS7</accession>
<evidence type="ECO:0000313" key="1">
    <source>
        <dbReference type="EMBL" id="MDJ1131766.1"/>
    </source>
</evidence>
<name>A0ABT6ZRS7_9ACTN</name>
<evidence type="ECO:0000313" key="2">
    <source>
        <dbReference type="Proteomes" id="UP001214441"/>
    </source>
</evidence>